<accession>A0A9P1FFQ4</accession>
<name>A0A9P1FFQ4_9DINO</name>
<dbReference type="OrthoDB" id="438895at2759"/>
<sequence length="194" mass="21172">MSLKARGLRLPLRSPLRLGVLGLGLCLFQAMGETFLSGLSGSRRVLLSSLSVGLGLGGQGASGASAQEGVPAKVGGRASKWFGSYEDPKHPSCDRSLVIAFDGTKGKIDGYDKSGAGEEGKFDCRKRRDVQYYDWTLKVKLASKDADELVVEEVGRDVVDRKRINGAQETIGKWDKDGILWPDGTKWIQKKWER</sequence>
<dbReference type="AlphaFoldDB" id="A0A9P1FFQ4"/>
<evidence type="ECO:0000313" key="1">
    <source>
        <dbReference type="EMBL" id="CAI3973010.1"/>
    </source>
</evidence>
<reference evidence="2" key="2">
    <citation type="submission" date="2024-04" db="EMBL/GenBank/DDBJ databases">
        <authorList>
            <person name="Chen Y."/>
            <person name="Shah S."/>
            <person name="Dougan E. K."/>
            <person name="Thang M."/>
            <person name="Chan C."/>
        </authorList>
    </citation>
    <scope>NUCLEOTIDE SEQUENCE [LARGE SCALE GENOMIC DNA]</scope>
</reference>
<dbReference type="EMBL" id="CAMXCT010000047">
    <property type="protein sequence ID" value="CAI3973010.1"/>
    <property type="molecule type" value="Genomic_DNA"/>
</dbReference>
<evidence type="ECO:0000313" key="3">
    <source>
        <dbReference type="EMBL" id="CAL4760322.1"/>
    </source>
</evidence>
<reference evidence="1" key="1">
    <citation type="submission" date="2022-10" db="EMBL/GenBank/DDBJ databases">
        <authorList>
            <person name="Chen Y."/>
            <person name="Dougan E. K."/>
            <person name="Chan C."/>
            <person name="Rhodes N."/>
            <person name="Thang M."/>
        </authorList>
    </citation>
    <scope>NUCLEOTIDE SEQUENCE</scope>
</reference>
<evidence type="ECO:0000313" key="2">
    <source>
        <dbReference type="EMBL" id="CAL1126385.1"/>
    </source>
</evidence>
<comment type="caution">
    <text evidence="1">The sequence shown here is derived from an EMBL/GenBank/DDBJ whole genome shotgun (WGS) entry which is preliminary data.</text>
</comment>
<keyword evidence="4" id="KW-1185">Reference proteome</keyword>
<dbReference type="EMBL" id="CAMXCT030000047">
    <property type="protein sequence ID" value="CAL4760322.1"/>
    <property type="molecule type" value="Genomic_DNA"/>
</dbReference>
<protein>
    <submittedName>
        <fullName evidence="3">AP-1 complex subunit gamma-1</fullName>
    </submittedName>
</protein>
<evidence type="ECO:0000313" key="4">
    <source>
        <dbReference type="Proteomes" id="UP001152797"/>
    </source>
</evidence>
<dbReference type="Proteomes" id="UP001152797">
    <property type="component" value="Unassembled WGS sequence"/>
</dbReference>
<dbReference type="EMBL" id="CAMXCT020000047">
    <property type="protein sequence ID" value="CAL1126385.1"/>
    <property type="molecule type" value="Genomic_DNA"/>
</dbReference>
<proteinExistence type="predicted"/>
<organism evidence="1">
    <name type="scientific">Cladocopium goreaui</name>
    <dbReference type="NCBI Taxonomy" id="2562237"/>
    <lineage>
        <taxon>Eukaryota</taxon>
        <taxon>Sar</taxon>
        <taxon>Alveolata</taxon>
        <taxon>Dinophyceae</taxon>
        <taxon>Suessiales</taxon>
        <taxon>Symbiodiniaceae</taxon>
        <taxon>Cladocopium</taxon>
    </lineage>
</organism>
<gene>
    <name evidence="1" type="ORF">C1SCF055_LOCUS1541</name>
</gene>